<reference evidence="1 2" key="1">
    <citation type="submission" date="2019-06" db="EMBL/GenBank/DDBJ databases">
        <title>Draft genomes of female and male turbot (Scophthalmus maximus).</title>
        <authorList>
            <person name="Xu H."/>
            <person name="Xu X.-W."/>
            <person name="Shao C."/>
            <person name="Chen S."/>
        </authorList>
    </citation>
    <scope>NUCLEOTIDE SEQUENCE [LARGE SCALE GENOMIC DNA]</scope>
    <source>
        <strain evidence="1">Ysfricsl-2016a</strain>
        <tissue evidence="1">Blood</tissue>
    </source>
</reference>
<sequence>MPFSRTAAQPPLAQLTERSKRFASSLGVAEYCCANWSNSASTTCEVNYGNVNPDQLIKRFILLKPPHHKLGIGRSSSYKCFQVNQFTYDRIRCEHRNVNDVMIYCRTVEFFDCRTDNHQLQRNRFLNRCHFICSLNDALFTEVSVNNV</sequence>
<gene>
    <name evidence="1" type="ORF">F2P81_015911</name>
</gene>
<comment type="caution">
    <text evidence="1">The sequence shown here is derived from an EMBL/GenBank/DDBJ whole genome shotgun (WGS) entry which is preliminary data.</text>
</comment>
<evidence type="ECO:0000313" key="2">
    <source>
        <dbReference type="Proteomes" id="UP000438429"/>
    </source>
</evidence>
<organism evidence="1 2">
    <name type="scientific">Scophthalmus maximus</name>
    <name type="common">Turbot</name>
    <name type="synonym">Psetta maxima</name>
    <dbReference type="NCBI Taxonomy" id="52904"/>
    <lineage>
        <taxon>Eukaryota</taxon>
        <taxon>Metazoa</taxon>
        <taxon>Chordata</taxon>
        <taxon>Craniata</taxon>
        <taxon>Vertebrata</taxon>
        <taxon>Euteleostomi</taxon>
        <taxon>Actinopterygii</taxon>
        <taxon>Neopterygii</taxon>
        <taxon>Teleostei</taxon>
        <taxon>Neoteleostei</taxon>
        <taxon>Acanthomorphata</taxon>
        <taxon>Carangaria</taxon>
        <taxon>Pleuronectiformes</taxon>
        <taxon>Pleuronectoidei</taxon>
        <taxon>Scophthalmidae</taxon>
        <taxon>Scophthalmus</taxon>
    </lineage>
</organism>
<protein>
    <submittedName>
        <fullName evidence="1">Uncharacterized protein</fullName>
    </submittedName>
</protein>
<name>A0A6A4S822_SCOMX</name>
<accession>A0A6A4S822</accession>
<dbReference type="AlphaFoldDB" id="A0A6A4S822"/>
<dbReference type="Proteomes" id="UP000438429">
    <property type="component" value="Unassembled WGS sequence"/>
</dbReference>
<evidence type="ECO:0000313" key="1">
    <source>
        <dbReference type="EMBL" id="KAF0031356.1"/>
    </source>
</evidence>
<proteinExistence type="predicted"/>
<dbReference type="EMBL" id="VEVO01000014">
    <property type="protein sequence ID" value="KAF0031356.1"/>
    <property type="molecule type" value="Genomic_DNA"/>
</dbReference>